<evidence type="ECO:0000256" key="3">
    <source>
        <dbReference type="ARBA" id="ARBA00022989"/>
    </source>
</evidence>
<protein>
    <recommendedName>
        <fullName evidence="5">SUN domain-containing protein</fullName>
    </recommendedName>
</protein>
<dbReference type="EMBL" id="AYKW01000002">
    <property type="protein sequence ID" value="PIL36024.1"/>
    <property type="molecule type" value="Genomic_DNA"/>
</dbReference>
<accession>A0A2G8SQI2</accession>
<dbReference type="GO" id="GO:0034993">
    <property type="term" value="C:meiotic nuclear membrane microtubule tethering complex"/>
    <property type="evidence" value="ECO:0007669"/>
    <property type="project" value="TreeGrafter"/>
</dbReference>
<comment type="subcellular location">
    <subcellularLocation>
        <location evidence="1">Membrane</location>
    </subcellularLocation>
</comment>
<organism evidence="6 7">
    <name type="scientific">Ganoderma sinense ZZ0214-1</name>
    <dbReference type="NCBI Taxonomy" id="1077348"/>
    <lineage>
        <taxon>Eukaryota</taxon>
        <taxon>Fungi</taxon>
        <taxon>Dikarya</taxon>
        <taxon>Basidiomycota</taxon>
        <taxon>Agaricomycotina</taxon>
        <taxon>Agaricomycetes</taxon>
        <taxon>Polyporales</taxon>
        <taxon>Polyporaceae</taxon>
        <taxon>Ganoderma</taxon>
    </lineage>
</organism>
<dbReference type="Pfam" id="PF07738">
    <property type="entry name" value="Sad1_UNC"/>
    <property type="match status" value="1"/>
</dbReference>
<comment type="caution">
    <text evidence="6">The sequence shown here is derived from an EMBL/GenBank/DDBJ whole genome shotgun (WGS) entry which is preliminary data.</text>
</comment>
<evidence type="ECO:0000259" key="5">
    <source>
        <dbReference type="PROSITE" id="PS51469"/>
    </source>
</evidence>
<dbReference type="Gene3D" id="2.60.120.260">
    <property type="entry name" value="Galactose-binding domain-like"/>
    <property type="match status" value="1"/>
</dbReference>
<feature type="domain" description="SUN" evidence="5">
    <location>
        <begin position="11"/>
        <end position="232"/>
    </location>
</feature>
<dbReference type="PROSITE" id="PS51469">
    <property type="entry name" value="SUN"/>
    <property type="match status" value="1"/>
</dbReference>
<keyword evidence="3" id="KW-1133">Transmembrane helix</keyword>
<evidence type="ECO:0000313" key="7">
    <source>
        <dbReference type="Proteomes" id="UP000230002"/>
    </source>
</evidence>
<dbReference type="PANTHER" id="PTHR12911:SF8">
    <property type="entry name" value="KLAROID PROTEIN-RELATED"/>
    <property type="match status" value="1"/>
</dbReference>
<dbReference type="PANTHER" id="PTHR12911">
    <property type="entry name" value="SAD1/UNC-84-LIKE PROTEIN-RELATED"/>
    <property type="match status" value="1"/>
</dbReference>
<dbReference type="STRING" id="1077348.A0A2G8SQI2"/>
<proteinExistence type="predicted"/>
<keyword evidence="2" id="KW-0812">Transmembrane</keyword>
<dbReference type="InterPro" id="IPR012919">
    <property type="entry name" value="SUN_dom"/>
</dbReference>
<evidence type="ECO:0000256" key="2">
    <source>
        <dbReference type="ARBA" id="ARBA00022692"/>
    </source>
</evidence>
<reference evidence="6 7" key="1">
    <citation type="journal article" date="2015" name="Sci. Rep.">
        <title>Chromosome-level genome map provides insights into diverse defense mechanisms in the medicinal fungus Ganoderma sinense.</title>
        <authorList>
            <person name="Zhu Y."/>
            <person name="Xu J."/>
            <person name="Sun C."/>
            <person name="Zhou S."/>
            <person name="Xu H."/>
            <person name="Nelson D.R."/>
            <person name="Qian J."/>
            <person name="Song J."/>
            <person name="Luo H."/>
            <person name="Xiang L."/>
            <person name="Li Y."/>
            <person name="Xu Z."/>
            <person name="Ji A."/>
            <person name="Wang L."/>
            <person name="Lu S."/>
            <person name="Hayward A."/>
            <person name="Sun W."/>
            <person name="Li X."/>
            <person name="Schwartz D.C."/>
            <person name="Wang Y."/>
            <person name="Chen S."/>
        </authorList>
    </citation>
    <scope>NUCLEOTIDE SEQUENCE [LARGE SCALE GENOMIC DNA]</scope>
    <source>
        <strain evidence="6 7">ZZ0214-1</strain>
    </source>
</reference>
<keyword evidence="7" id="KW-1185">Reference proteome</keyword>
<gene>
    <name evidence="6" type="ORF">GSI_01684</name>
</gene>
<dbReference type="AlphaFoldDB" id="A0A2G8SQI2"/>
<dbReference type="Proteomes" id="UP000230002">
    <property type="component" value="Unassembled WGS sequence"/>
</dbReference>
<name>A0A2G8SQI2_9APHY</name>
<keyword evidence="4" id="KW-0472">Membrane</keyword>
<sequence>MDAILISARHLLSIPTRLFCPPKRPRDPQLPTISDSLLARALPLGRHDYALSANGGKLFLPLTSPEGSIVSSNPIDSILSDDFRINGAWRSPHSHAQVGLSFPLTIYPTHFTIDYAFNPDPVAMKSAPRQLIFWGVVEGAGNKARYARTLANLEVSDVVNRTAPLLHRGEIFMPLGSAQYDVHDGPHIQTFPLHPGGVESGIDFGVVVLEVISNWGGNETWLYRVRVHGSASVKH</sequence>
<dbReference type="GO" id="GO:0043495">
    <property type="term" value="F:protein-membrane adaptor activity"/>
    <property type="evidence" value="ECO:0007669"/>
    <property type="project" value="TreeGrafter"/>
</dbReference>
<evidence type="ECO:0000256" key="1">
    <source>
        <dbReference type="ARBA" id="ARBA00004370"/>
    </source>
</evidence>
<dbReference type="OrthoDB" id="342281at2759"/>
<evidence type="ECO:0000256" key="4">
    <source>
        <dbReference type="ARBA" id="ARBA00023136"/>
    </source>
</evidence>
<evidence type="ECO:0000313" key="6">
    <source>
        <dbReference type="EMBL" id="PIL36024.1"/>
    </source>
</evidence>
<dbReference type="InterPro" id="IPR045119">
    <property type="entry name" value="SUN1-5"/>
</dbReference>